<gene>
    <name evidence="1" type="ORF">EDM21_15355</name>
</gene>
<dbReference type="InterPro" id="IPR026838">
    <property type="entry name" value="YheC/D"/>
</dbReference>
<evidence type="ECO:0000313" key="1">
    <source>
        <dbReference type="EMBL" id="MVP00886.1"/>
    </source>
</evidence>
<reference evidence="1 2" key="1">
    <citation type="journal article" date="2019" name="Microorganisms">
        <title>Paenibacillus lutrae sp. nov., A Chitinolytic Species Isolated from A River Otter in Castril Natural Park, Granada, Spain.</title>
        <authorList>
            <person name="Rodriguez M."/>
            <person name="Reina J.C."/>
            <person name="Bejar V."/>
            <person name="Llamas I."/>
        </authorList>
    </citation>
    <scope>NUCLEOTIDE SEQUENCE [LARGE SCALE GENOMIC DNA]</scope>
    <source>
        <strain evidence="1 2">N10</strain>
    </source>
</reference>
<accession>A0A7X3FJG1</accession>
<keyword evidence="2" id="KW-1185">Reference proteome</keyword>
<organism evidence="1 2">
    <name type="scientific">Paenibacillus lutrae</name>
    <dbReference type="NCBI Taxonomy" id="2078573"/>
    <lineage>
        <taxon>Bacteria</taxon>
        <taxon>Bacillati</taxon>
        <taxon>Bacillota</taxon>
        <taxon>Bacilli</taxon>
        <taxon>Bacillales</taxon>
        <taxon>Paenibacillaceae</taxon>
        <taxon>Paenibacillus</taxon>
    </lineage>
</organism>
<dbReference type="RefSeq" id="WP_157336774.1">
    <property type="nucleotide sequence ID" value="NZ_RHLK01000008.1"/>
</dbReference>
<dbReference type="Pfam" id="PF14398">
    <property type="entry name" value="ATPgrasp_YheCD"/>
    <property type="match status" value="1"/>
</dbReference>
<protein>
    <submittedName>
        <fullName evidence="1">YheC/YheD family protein</fullName>
    </submittedName>
</protein>
<proteinExistence type="predicted"/>
<dbReference type="OrthoDB" id="7869153at2"/>
<dbReference type="EMBL" id="RHLK01000008">
    <property type="protein sequence ID" value="MVP00886.1"/>
    <property type="molecule type" value="Genomic_DNA"/>
</dbReference>
<dbReference type="SUPFAM" id="SSF56059">
    <property type="entry name" value="Glutathione synthetase ATP-binding domain-like"/>
    <property type="match status" value="1"/>
</dbReference>
<name>A0A7X3FJG1_9BACL</name>
<comment type="caution">
    <text evidence="1">The sequence shown here is derived from an EMBL/GenBank/DDBJ whole genome shotgun (WGS) entry which is preliminary data.</text>
</comment>
<dbReference type="Proteomes" id="UP000490800">
    <property type="component" value="Unassembled WGS sequence"/>
</dbReference>
<sequence>MGGAANRCLGVLAASDESILSGDSEPFLRKLCLLGAEEGVDVRVFTPDSVSWEENSVDGYHFPADKARWEQRHFLLPPLIYDRCFCSSPADFLVYRRLLAQLRDQPGIRLLGGGLRGKWDVQRLLAADSVLRPHLALTCMLRTLRQLQAWLHIRSEAFLKPEAGTHGKGTLHIAQLGKNSSLYRVKGRDRSNRLVEMEFTDTSALFGWIRKFIEGRRYLLQEYLPLTTADGIAYDVRSLMQKNGRGSWELTGTAVRCGDEGSVTSNLHGGGSSCEADAFLQEQFGRSAASGILDTITALSYRIPLVLESSHGRLAELGIDYGVCRDGRIRILEVNSKPGRAAFRSLSDGETARLAVCNPVRYAAFLLKSQRAAAGATSLGG</sequence>
<evidence type="ECO:0000313" key="2">
    <source>
        <dbReference type="Proteomes" id="UP000490800"/>
    </source>
</evidence>
<dbReference type="AlphaFoldDB" id="A0A7X3FJG1"/>